<keyword evidence="5 6" id="KW-0472">Membrane</keyword>
<evidence type="ECO:0000313" key="7">
    <source>
        <dbReference type="EMBL" id="KAF5313279.1"/>
    </source>
</evidence>
<dbReference type="EMBL" id="JAACJJ010000056">
    <property type="protein sequence ID" value="KAF5313279.1"/>
    <property type="molecule type" value="Genomic_DNA"/>
</dbReference>
<evidence type="ECO:0000256" key="4">
    <source>
        <dbReference type="ARBA" id="ARBA00022989"/>
    </source>
</evidence>
<evidence type="ECO:0008006" key="9">
    <source>
        <dbReference type="Google" id="ProtNLM"/>
    </source>
</evidence>
<organism evidence="7 8">
    <name type="scientific">Psilocybe cf. subviscida</name>
    <dbReference type="NCBI Taxonomy" id="2480587"/>
    <lineage>
        <taxon>Eukaryota</taxon>
        <taxon>Fungi</taxon>
        <taxon>Dikarya</taxon>
        <taxon>Basidiomycota</taxon>
        <taxon>Agaricomycotina</taxon>
        <taxon>Agaricomycetes</taxon>
        <taxon>Agaricomycetidae</taxon>
        <taxon>Agaricales</taxon>
        <taxon>Agaricineae</taxon>
        <taxon>Strophariaceae</taxon>
        <taxon>Psilocybe</taxon>
    </lineage>
</organism>
<proteinExistence type="predicted"/>
<dbReference type="AlphaFoldDB" id="A0A8H5AYE4"/>
<evidence type="ECO:0000256" key="2">
    <source>
        <dbReference type="ARBA" id="ARBA00022448"/>
    </source>
</evidence>
<keyword evidence="8" id="KW-1185">Reference proteome</keyword>
<dbReference type="PANTHER" id="PTHR43791:SF19">
    <property type="entry name" value="TRANSPORTER, PUTATIVE (AFU_ORTHOLOGUE AFUA_1G01812)-RELATED"/>
    <property type="match status" value="1"/>
</dbReference>
<evidence type="ECO:0000313" key="8">
    <source>
        <dbReference type="Proteomes" id="UP000567179"/>
    </source>
</evidence>
<dbReference type="OrthoDB" id="2962993at2759"/>
<dbReference type="GO" id="GO:0022857">
    <property type="term" value="F:transmembrane transporter activity"/>
    <property type="evidence" value="ECO:0007669"/>
    <property type="project" value="TreeGrafter"/>
</dbReference>
<dbReference type="Proteomes" id="UP000567179">
    <property type="component" value="Unassembled WGS sequence"/>
</dbReference>
<sequence>MSSLTDWKTYVATNSVAWVASNVEGSYKRAVTLAIAIGFGNINGAVTANIYRSRDKPRYVLGHAVVLAYIAIGFISSIIFLVLLKRENARRERGERDEVIQGLESNSASEKNGVFATVDEAMRERGDAWSGFRYTL</sequence>
<feature type="transmembrane region" description="Helical" evidence="6">
    <location>
        <begin position="63"/>
        <end position="84"/>
    </location>
</feature>
<name>A0A8H5AYE4_9AGAR</name>
<comment type="subcellular location">
    <subcellularLocation>
        <location evidence="1">Membrane</location>
        <topology evidence="1">Multi-pass membrane protein</topology>
    </subcellularLocation>
</comment>
<evidence type="ECO:0000256" key="3">
    <source>
        <dbReference type="ARBA" id="ARBA00022692"/>
    </source>
</evidence>
<evidence type="ECO:0000256" key="5">
    <source>
        <dbReference type="ARBA" id="ARBA00023136"/>
    </source>
</evidence>
<evidence type="ECO:0000256" key="1">
    <source>
        <dbReference type="ARBA" id="ARBA00004141"/>
    </source>
</evidence>
<keyword evidence="3 6" id="KW-0812">Transmembrane</keyword>
<protein>
    <recommendedName>
        <fullName evidence="9">Major facilitator superfamily (MFS) profile domain-containing protein</fullName>
    </recommendedName>
</protein>
<gene>
    <name evidence="7" type="ORF">D9619_002996</name>
</gene>
<dbReference type="GO" id="GO:0016020">
    <property type="term" value="C:membrane"/>
    <property type="evidence" value="ECO:0007669"/>
    <property type="project" value="UniProtKB-SubCell"/>
</dbReference>
<dbReference type="PANTHER" id="PTHR43791">
    <property type="entry name" value="PERMEASE-RELATED"/>
    <property type="match status" value="1"/>
</dbReference>
<keyword evidence="4 6" id="KW-1133">Transmembrane helix</keyword>
<keyword evidence="2" id="KW-0813">Transport</keyword>
<evidence type="ECO:0000256" key="6">
    <source>
        <dbReference type="SAM" id="Phobius"/>
    </source>
</evidence>
<reference evidence="7 8" key="1">
    <citation type="journal article" date="2020" name="ISME J.">
        <title>Uncovering the hidden diversity of litter-decomposition mechanisms in mushroom-forming fungi.</title>
        <authorList>
            <person name="Floudas D."/>
            <person name="Bentzer J."/>
            <person name="Ahren D."/>
            <person name="Johansson T."/>
            <person name="Persson P."/>
            <person name="Tunlid A."/>
        </authorList>
    </citation>
    <scope>NUCLEOTIDE SEQUENCE [LARGE SCALE GENOMIC DNA]</scope>
    <source>
        <strain evidence="7 8">CBS 101986</strain>
    </source>
</reference>
<accession>A0A8H5AYE4</accession>
<comment type="caution">
    <text evidence="7">The sequence shown here is derived from an EMBL/GenBank/DDBJ whole genome shotgun (WGS) entry which is preliminary data.</text>
</comment>
<feature type="transmembrane region" description="Helical" evidence="6">
    <location>
        <begin position="30"/>
        <end position="51"/>
    </location>
</feature>